<keyword evidence="2" id="KW-0547">Nucleotide-binding</keyword>
<keyword evidence="5" id="KW-0378">Hydrolase</keyword>
<dbReference type="SUPFAM" id="SSF52540">
    <property type="entry name" value="P-loop containing nucleoside triphosphate hydrolases"/>
    <property type="match status" value="1"/>
</dbReference>
<dbReference type="InterPro" id="IPR027417">
    <property type="entry name" value="P-loop_NTPase"/>
</dbReference>
<dbReference type="PANTHER" id="PTHR42781">
    <property type="entry name" value="SPERMIDINE/PUTRESCINE IMPORT ATP-BINDING PROTEIN POTA"/>
    <property type="match status" value="1"/>
</dbReference>
<dbReference type="InterPro" id="IPR008995">
    <property type="entry name" value="Mo/tungstate-bd_C_term_dom"/>
</dbReference>
<proteinExistence type="predicted"/>
<dbReference type="Pfam" id="PF00005">
    <property type="entry name" value="ABC_tran"/>
    <property type="match status" value="1"/>
</dbReference>
<evidence type="ECO:0000256" key="3">
    <source>
        <dbReference type="ARBA" id="ARBA00022840"/>
    </source>
</evidence>
<dbReference type="InterPro" id="IPR050093">
    <property type="entry name" value="ABC_SmlMolc_Importer"/>
</dbReference>
<evidence type="ECO:0000256" key="1">
    <source>
        <dbReference type="ARBA" id="ARBA00022448"/>
    </source>
</evidence>
<accession>C0QEL5</accession>
<evidence type="ECO:0000313" key="6">
    <source>
        <dbReference type="Proteomes" id="UP000000442"/>
    </source>
</evidence>
<keyword evidence="1" id="KW-0813">Transport</keyword>
<dbReference type="GO" id="GO:0016887">
    <property type="term" value="F:ATP hydrolysis activity"/>
    <property type="evidence" value="ECO:0007669"/>
    <property type="project" value="InterPro"/>
</dbReference>
<dbReference type="FunFam" id="3.40.50.300:FF:000425">
    <property type="entry name" value="Probable ABC transporter, ATP-binding subunit"/>
    <property type="match status" value="1"/>
</dbReference>
<dbReference type="eggNOG" id="COG3842">
    <property type="taxonomic scope" value="Bacteria"/>
</dbReference>
<evidence type="ECO:0000313" key="5">
    <source>
        <dbReference type="EMBL" id="ACN15357.1"/>
    </source>
</evidence>
<organism evidence="5 6">
    <name type="scientific">Desulforapulum autotrophicum (strain ATCC 43914 / DSM 3382 / VKM B-1955 / HRM2)</name>
    <name type="common">Desulfobacterium autotrophicum</name>
    <dbReference type="NCBI Taxonomy" id="177437"/>
    <lineage>
        <taxon>Bacteria</taxon>
        <taxon>Pseudomonadati</taxon>
        <taxon>Thermodesulfobacteriota</taxon>
        <taxon>Desulfobacteria</taxon>
        <taxon>Desulfobacterales</taxon>
        <taxon>Desulfobacteraceae</taxon>
        <taxon>Desulforapulum</taxon>
    </lineage>
</organism>
<dbReference type="HOGENOM" id="CLU_000604_1_1_7"/>
<protein>
    <submittedName>
        <fullName evidence="5">ABC-type transporter, ATP-binding protein</fullName>
        <ecNumber evidence="5">3.6.3.31</ecNumber>
    </submittedName>
</protein>
<dbReference type="Pfam" id="PF08402">
    <property type="entry name" value="TOBE_2"/>
    <property type="match status" value="1"/>
</dbReference>
<dbReference type="Gene3D" id="3.40.50.300">
    <property type="entry name" value="P-loop containing nucleotide triphosphate hydrolases"/>
    <property type="match status" value="1"/>
</dbReference>
<dbReference type="InterPro" id="IPR003439">
    <property type="entry name" value="ABC_transporter-like_ATP-bd"/>
</dbReference>
<dbReference type="InterPro" id="IPR017871">
    <property type="entry name" value="ABC_transporter-like_CS"/>
</dbReference>
<dbReference type="PROSITE" id="PS50893">
    <property type="entry name" value="ABC_TRANSPORTER_2"/>
    <property type="match status" value="1"/>
</dbReference>
<sequence>MDEFVLSHICKSMGAYGALTDITLAVHRGERICLLGPSGCGKTTLLRVAAGLEQPDAGDVIFQGGSIMKIPPHRRNFGMMFQDFALFPHRNIFDNIAFGLEMKKEKKAVINRRVTQMLELVNLEDYGHRRVDELSGGERQRVALARTLAPSPDLVMLDEPLGSLDRLLRERLLADLCHILTQTRVTTIFVTHDQNEAFAAADRICIMTQGQVQQIDTPEHLYNHPENLAVADFLGFQNLIAGAVDSDHGCFLTPQGRFVPDAFLPEANACDLLILPWAASPIPEHEWFKRTENRLSGRVLDLFFQGSMTRLVVKTADDQVFAFDIPPRKKLPRQGEAVFLKICSDGLRFLGKDGRLKGNKGS</sequence>
<dbReference type="EC" id="3.6.3.31" evidence="5"/>
<dbReference type="PROSITE" id="PS00211">
    <property type="entry name" value="ABC_TRANSPORTER_1"/>
    <property type="match status" value="1"/>
</dbReference>
<dbReference type="GO" id="GO:0043190">
    <property type="term" value="C:ATP-binding cassette (ABC) transporter complex"/>
    <property type="evidence" value="ECO:0007669"/>
    <property type="project" value="InterPro"/>
</dbReference>
<dbReference type="KEGG" id="dat:HRM2_22620"/>
<keyword evidence="6" id="KW-1185">Reference proteome</keyword>
<gene>
    <name evidence="5" type="ordered locus">HRM2_22620</name>
</gene>
<dbReference type="SMART" id="SM00382">
    <property type="entry name" value="AAA"/>
    <property type="match status" value="1"/>
</dbReference>
<reference evidence="5 6" key="1">
    <citation type="journal article" date="2009" name="Environ. Microbiol.">
        <title>Genome sequence of Desulfobacterium autotrophicum HRM2, a marine sulfate reducer oxidizing organic carbon completely to carbon dioxide.</title>
        <authorList>
            <person name="Strittmatter A.W."/>
            <person name="Liesegang H."/>
            <person name="Rabus R."/>
            <person name="Decker I."/>
            <person name="Amann J."/>
            <person name="Andres S."/>
            <person name="Henne A."/>
            <person name="Fricke W.F."/>
            <person name="Martinez-Arias R."/>
            <person name="Bartels D."/>
            <person name="Goesmann A."/>
            <person name="Krause L."/>
            <person name="Puehler A."/>
            <person name="Klenk H.P."/>
            <person name="Richter M."/>
            <person name="Schuler M."/>
            <person name="Gloeckner F.O."/>
            <person name="Meyerdierks A."/>
            <person name="Gottschalk G."/>
            <person name="Amann R."/>
        </authorList>
    </citation>
    <scope>NUCLEOTIDE SEQUENCE [LARGE SCALE GENOMIC DNA]</scope>
    <source>
        <strain evidence="6">ATCC 43914 / DSM 3382 / HRM2</strain>
    </source>
</reference>
<dbReference type="PANTHER" id="PTHR42781:SF4">
    <property type="entry name" value="SPERMIDINE_PUTRESCINE IMPORT ATP-BINDING PROTEIN POTA"/>
    <property type="match status" value="1"/>
</dbReference>
<dbReference type="EMBL" id="CP001087">
    <property type="protein sequence ID" value="ACN15357.1"/>
    <property type="molecule type" value="Genomic_DNA"/>
</dbReference>
<dbReference type="GO" id="GO:0015697">
    <property type="term" value="P:quaternary ammonium group transport"/>
    <property type="evidence" value="ECO:0007669"/>
    <property type="project" value="UniProtKB-ARBA"/>
</dbReference>
<dbReference type="STRING" id="177437.HRM2_22620"/>
<dbReference type="RefSeq" id="WP_015904126.1">
    <property type="nucleotide sequence ID" value="NC_012108.1"/>
</dbReference>
<dbReference type="Proteomes" id="UP000000442">
    <property type="component" value="Chromosome"/>
</dbReference>
<evidence type="ECO:0000256" key="2">
    <source>
        <dbReference type="ARBA" id="ARBA00022741"/>
    </source>
</evidence>
<name>C0QEL5_DESAH</name>
<dbReference type="GO" id="GO:0005524">
    <property type="term" value="F:ATP binding"/>
    <property type="evidence" value="ECO:0007669"/>
    <property type="project" value="UniProtKB-KW"/>
</dbReference>
<dbReference type="InterPro" id="IPR003593">
    <property type="entry name" value="AAA+_ATPase"/>
</dbReference>
<dbReference type="InterPro" id="IPR013611">
    <property type="entry name" value="Transp-assoc_OB_typ2"/>
</dbReference>
<feature type="domain" description="ABC transporter" evidence="4">
    <location>
        <begin position="4"/>
        <end position="234"/>
    </location>
</feature>
<keyword evidence="3 5" id="KW-0067">ATP-binding</keyword>
<dbReference type="SUPFAM" id="SSF50331">
    <property type="entry name" value="MOP-like"/>
    <property type="match status" value="1"/>
</dbReference>
<evidence type="ECO:0000259" key="4">
    <source>
        <dbReference type="PROSITE" id="PS50893"/>
    </source>
</evidence>
<dbReference type="GO" id="GO:0022857">
    <property type="term" value="F:transmembrane transporter activity"/>
    <property type="evidence" value="ECO:0007669"/>
    <property type="project" value="InterPro"/>
</dbReference>
<dbReference type="AlphaFoldDB" id="C0QEL5"/>